<keyword evidence="3" id="KW-0235">DNA replication</keyword>
<name>A0A1B0B7D7_9MUSC</name>
<keyword evidence="6" id="KW-1185">Reference proteome</keyword>
<evidence type="ECO:0000256" key="4">
    <source>
        <dbReference type="SAM" id="MobiDB-lite"/>
    </source>
</evidence>
<evidence type="ECO:0000256" key="3">
    <source>
        <dbReference type="ARBA" id="ARBA00022705"/>
    </source>
</evidence>
<accession>A0A1B0B7D7</accession>
<protein>
    <recommendedName>
        <fullName evidence="2">Sister chromatid cohesion protein DCC1</fullName>
    </recommendedName>
</protein>
<organism evidence="5 6">
    <name type="scientific">Glossina palpalis gambiensis</name>
    <dbReference type="NCBI Taxonomy" id="67801"/>
    <lineage>
        <taxon>Eukaryota</taxon>
        <taxon>Metazoa</taxon>
        <taxon>Ecdysozoa</taxon>
        <taxon>Arthropoda</taxon>
        <taxon>Hexapoda</taxon>
        <taxon>Insecta</taxon>
        <taxon>Pterygota</taxon>
        <taxon>Neoptera</taxon>
        <taxon>Endopterygota</taxon>
        <taxon>Diptera</taxon>
        <taxon>Brachycera</taxon>
        <taxon>Muscomorpha</taxon>
        <taxon>Hippoboscoidea</taxon>
        <taxon>Glossinidae</taxon>
        <taxon>Glossina</taxon>
    </lineage>
</organism>
<evidence type="ECO:0000313" key="5">
    <source>
        <dbReference type="EnsemblMetazoa" id="GPPI021265-PA"/>
    </source>
</evidence>
<comment type="similarity">
    <text evidence="1">Belongs to the DCC1 family.</text>
</comment>
<evidence type="ECO:0000256" key="1">
    <source>
        <dbReference type="ARBA" id="ARBA00007017"/>
    </source>
</evidence>
<feature type="region of interest" description="Disordered" evidence="4">
    <location>
        <begin position="111"/>
        <end position="134"/>
    </location>
</feature>
<dbReference type="Pfam" id="PF09724">
    <property type="entry name" value="Dcc1"/>
    <property type="match status" value="1"/>
</dbReference>
<dbReference type="VEuPathDB" id="VectorBase:GPPI021265"/>
<dbReference type="EMBL" id="JXJN01009550">
    <property type="status" value="NOT_ANNOTATED_CDS"/>
    <property type="molecule type" value="Genomic_DNA"/>
</dbReference>
<evidence type="ECO:0000256" key="2">
    <source>
        <dbReference type="ARBA" id="ARBA00017682"/>
    </source>
</evidence>
<dbReference type="GO" id="GO:0006260">
    <property type="term" value="P:DNA replication"/>
    <property type="evidence" value="ECO:0007669"/>
    <property type="project" value="UniProtKB-KW"/>
</dbReference>
<dbReference type="STRING" id="67801.A0A1B0B7D7"/>
<evidence type="ECO:0000313" key="6">
    <source>
        <dbReference type="Proteomes" id="UP000092460"/>
    </source>
</evidence>
<dbReference type="GO" id="GO:0031390">
    <property type="term" value="C:Ctf18 RFC-like complex"/>
    <property type="evidence" value="ECO:0007669"/>
    <property type="project" value="InterPro"/>
</dbReference>
<sequence length="419" mass="48742">MEETKETYIRSLEDVKNIIKYAKLDERNLTQVTQVALYYPSESVVSDNLKLLELDEHMLQQIHSGQKLYFKGGLTEKVVLCTDEKTYDVKGAEISNSLLLVPELKFGAGTSTSPLKSPRNAANNSLERSLNDSTEDDLALDRSLEQKQILNTFHEYLECREIRPRFRKLGDLLLLTRYSGPENEEFIDRKFLFSFQQLQDTIQCSRKQFMEGLQKYRAIELQGHMRILESEYEYRIINLMVGLINENSWIIDEVEKEETMNALMGIAPQEIVEGLFEIYAIPTMGKEERYTYKEDLVARIVAQFILQPGLKFRVDEFLSSWQEALPDGMKCEEKYLRGLGIFDKEGSIAFIRSLNEENLPLNIHERMRLLFKTKSKWTLEEIEPYIEYFTTGVLSASTLMAKYARSLTEDGIRYYVAKH</sequence>
<dbReference type="GO" id="GO:0000775">
    <property type="term" value="C:chromosome, centromeric region"/>
    <property type="evidence" value="ECO:0007669"/>
    <property type="project" value="TreeGrafter"/>
</dbReference>
<reference evidence="5" key="2">
    <citation type="submission" date="2020-05" db="UniProtKB">
        <authorList>
            <consortium name="EnsemblMetazoa"/>
        </authorList>
    </citation>
    <scope>IDENTIFICATION</scope>
    <source>
        <strain evidence="5">IAEA</strain>
    </source>
</reference>
<dbReference type="Proteomes" id="UP000092460">
    <property type="component" value="Unassembled WGS sequence"/>
</dbReference>
<dbReference type="PANTHER" id="PTHR13395:SF6">
    <property type="entry name" value="SISTER CHROMATID COHESION PROTEIN DCC1"/>
    <property type="match status" value="1"/>
</dbReference>
<proteinExistence type="inferred from homology"/>
<dbReference type="EnsemblMetazoa" id="GPPI021265-RA">
    <property type="protein sequence ID" value="GPPI021265-PA"/>
    <property type="gene ID" value="GPPI021265"/>
</dbReference>
<dbReference type="PANTHER" id="PTHR13395">
    <property type="entry name" value="SISTER CHROMATID COHESION PROTEIN DCC1-RELATED"/>
    <property type="match status" value="1"/>
</dbReference>
<dbReference type="GO" id="GO:0000785">
    <property type="term" value="C:chromatin"/>
    <property type="evidence" value="ECO:0007669"/>
    <property type="project" value="TreeGrafter"/>
</dbReference>
<reference evidence="6" key="1">
    <citation type="submission" date="2015-01" db="EMBL/GenBank/DDBJ databases">
        <authorList>
            <person name="Aksoy S."/>
            <person name="Warren W."/>
            <person name="Wilson R.K."/>
        </authorList>
    </citation>
    <scope>NUCLEOTIDE SEQUENCE [LARGE SCALE GENOMIC DNA]</scope>
    <source>
        <strain evidence="6">IAEA</strain>
    </source>
</reference>
<dbReference type="InterPro" id="IPR019128">
    <property type="entry name" value="Dcc1"/>
</dbReference>
<dbReference type="AlphaFoldDB" id="A0A1B0B7D7"/>
<feature type="compositionally biased region" description="Polar residues" evidence="4">
    <location>
        <begin position="111"/>
        <end position="132"/>
    </location>
</feature>
<dbReference type="GO" id="GO:0034088">
    <property type="term" value="P:maintenance of mitotic sister chromatid cohesion"/>
    <property type="evidence" value="ECO:0007669"/>
    <property type="project" value="TreeGrafter"/>
</dbReference>